<evidence type="ECO:0000313" key="2">
    <source>
        <dbReference type="EMBL" id="NOV44879.1"/>
    </source>
</evidence>
<accession>A0A6M2DF74</accession>
<keyword evidence="1" id="KW-0472">Membrane</keyword>
<evidence type="ECO:0000256" key="1">
    <source>
        <dbReference type="SAM" id="Phobius"/>
    </source>
</evidence>
<keyword evidence="1" id="KW-1133">Transmembrane helix</keyword>
<reference evidence="2" key="1">
    <citation type="submission" date="2020-03" db="EMBL/GenBank/DDBJ databases">
        <title>Transcriptomic Profiling of the Digestive Tract of the Rat Flea, Xenopsylla cheopis, Following Blood Feeding and Infection with Yersinia pestis.</title>
        <authorList>
            <person name="Bland D.M."/>
            <person name="Martens C.A."/>
            <person name="Virtaneva K."/>
            <person name="Kanakabandi K."/>
            <person name="Long D."/>
            <person name="Rosenke R."/>
            <person name="Saturday G.A."/>
            <person name="Hoyt F.H."/>
            <person name="Bruno D.P."/>
            <person name="Ribeiro J.M.C."/>
            <person name="Hinnebusch J."/>
        </authorList>
    </citation>
    <scope>NUCLEOTIDE SEQUENCE</scope>
</reference>
<sequence>MACFGECVEAGPPPDSIMQMPPPPPLPAFYPPEFGNESTQTPCLSAMICQNLPVIEHSWLLITVTSGFGVLLLGTLLAIFLLKFRMAFTIQYVDGGSNERAPITSNNSSMKDRPLISAEESSSLYPCGGSSSSGSNVLQDPENRVLWTALTPSGTRHFISDNGYSSNENAYESVEHFGLKPNGSSDGKLDWNHHIGDGYNEDNYYETIDNYNLTSAVDRYDVDYSKNTPEKAQKSKRVMYYL</sequence>
<proteinExistence type="predicted"/>
<organism evidence="2">
    <name type="scientific">Xenopsylla cheopis</name>
    <name type="common">Oriental rat flea</name>
    <name type="synonym">Pulex cheopis</name>
    <dbReference type="NCBI Taxonomy" id="163159"/>
    <lineage>
        <taxon>Eukaryota</taxon>
        <taxon>Metazoa</taxon>
        <taxon>Ecdysozoa</taxon>
        <taxon>Arthropoda</taxon>
        <taxon>Hexapoda</taxon>
        <taxon>Insecta</taxon>
        <taxon>Pterygota</taxon>
        <taxon>Neoptera</taxon>
        <taxon>Endopterygota</taxon>
        <taxon>Siphonaptera</taxon>
        <taxon>Pulicidae</taxon>
        <taxon>Xenopsyllinae</taxon>
        <taxon>Xenopsylla</taxon>
    </lineage>
</organism>
<name>A0A6M2DF74_XENCH</name>
<feature type="transmembrane region" description="Helical" evidence="1">
    <location>
        <begin position="59"/>
        <end position="82"/>
    </location>
</feature>
<keyword evidence="1" id="KW-0812">Transmembrane</keyword>
<protein>
    <submittedName>
        <fullName evidence="2">Putative conserved plasma membrane protein</fullName>
    </submittedName>
</protein>
<dbReference type="AlphaFoldDB" id="A0A6M2DF74"/>
<dbReference type="EMBL" id="GIIL01001153">
    <property type="protein sequence ID" value="NOV44879.1"/>
    <property type="molecule type" value="Transcribed_RNA"/>
</dbReference>